<reference evidence="2" key="1">
    <citation type="submission" date="2023-06" db="EMBL/GenBank/DDBJ databases">
        <title>Reference genome for the Northern bat (Eptesicus nilssonii), a most northern bat species.</title>
        <authorList>
            <person name="Laine V.N."/>
            <person name="Pulliainen A.T."/>
            <person name="Lilley T.M."/>
        </authorList>
    </citation>
    <scope>NUCLEOTIDE SEQUENCE</scope>
    <source>
        <strain evidence="2">BLF_Eptnil</strain>
        <tissue evidence="2">Kidney</tissue>
    </source>
</reference>
<dbReference type="PANTHER" id="PTHR12466:SF8">
    <property type="entry name" value="PARAFIBROMIN"/>
    <property type="match status" value="1"/>
</dbReference>
<name>A0AA40HZ02_CNENI</name>
<dbReference type="GO" id="GO:0006368">
    <property type="term" value="P:transcription elongation by RNA polymerase II"/>
    <property type="evidence" value="ECO:0007669"/>
    <property type="project" value="InterPro"/>
</dbReference>
<evidence type="ECO:0000313" key="3">
    <source>
        <dbReference type="Proteomes" id="UP001177744"/>
    </source>
</evidence>
<dbReference type="InterPro" id="IPR038103">
    <property type="entry name" value="CDC73_C_sf"/>
</dbReference>
<dbReference type="EMBL" id="JAULJE010000008">
    <property type="protein sequence ID" value="KAK1339964.1"/>
    <property type="molecule type" value="Genomic_DNA"/>
</dbReference>
<dbReference type="GO" id="GO:0032968">
    <property type="term" value="P:positive regulation of transcription elongation by RNA polymerase II"/>
    <property type="evidence" value="ECO:0007669"/>
    <property type="project" value="TreeGrafter"/>
</dbReference>
<dbReference type="InterPro" id="IPR007852">
    <property type="entry name" value="Cdc73/Parafibromin"/>
</dbReference>
<keyword evidence="3" id="KW-1185">Reference proteome</keyword>
<protein>
    <submittedName>
        <fullName evidence="2">Uncharacterized protein</fullName>
    </submittedName>
</protein>
<dbReference type="Proteomes" id="UP001177744">
    <property type="component" value="Unassembled WGS sequence"/>
</dbReference>
<dbReference type="GO" id="GO:0016593">
    <property type="term" value="C:Cdc73/Paf1 complex"/>
    <property type="evidence" value="ECO:0007669"/>
    <property type="project" value="InterPro"/>
</dbReference>
<gene>
    <name evidence="2" type="ORF">QTO34_018528</name>
</gene>
<dbReference type="AlphaFoldDB" id="A0AA40HZ02"/>
<dbReference type="GO" id="GO:0000993">
    <property type="term" value="F:RNA polymerase II complex binding"/>
    <property type="evidence" value="ECO:0007669"/>
    <property type="project" value="TreeGrafter"/>
</dbReference>
<dbReference type="Gene3D" id="3.40.50.11990">
    <property type="entry name" value="RNA polymerase II accessory factor, Cdc73 C-terminal domain"/>
    <property type="match status" value="1"/>
</dbReference>
<sequence>MGRTRTTILQSTGRPLPRTFLQFFSLWKPERQGERLNSSTCGSHIAYQTADPSCLQQICPGTIQRKRKMEGFKIDTMGTYHGMMLESVTEGGAAGETQTPTAQPVPRPISQARPPPHQKKGSQNPIIIIPAAATSLITMLNAKDLLQDLTHQMRRRNRAADETMKL</sequence>
<proteinExistence type="predicted"/>
<dbReference type="PANTHER" id="PTHR12466">
    <property type="entry name" value="CDC73 DOMAIN PROTEIN"/>
    <property type="match status" value="1"/>
</dbReference>
<comment type="caution">
    <text evidence="2">The sequence shown here is derived from an EMBL/GenBank/DDBJ whole genome shotgun (WGS) entry which is preliminary data.</text>
</comment>
<evidence type="ECO:0000313" key="2">
    <source>
        <dbReference type="EMBL" id="KAK1339964.1"/>
    </source>
</evidence>
<accession>A0AA40HZ02</accession>
<organism evidence="2 3">
    <name type="scientific">Cnephaeus nilssonii</name>
    <name type="common">Northern bat</name>
    <name type="synonym">Eptesicus nilssonii</name>
    <dbReference type="NCBI Taxonomy" id="3371016"/>
    <lineage>
        <taxon>Eukaryota</taxon>
        <taxon>Metazoa</taxon>
        <taxon>Chordata</taxon>
        <taxon>Craniata</taxon>
        <taxon>Vertebrata</taxon>
        <taxon>Euteleostomi</taxon>
        <taxon>Mammalia</taxon>
        <taxon>Eutheria</taxon>
        <taxon>Laurasiatheria</taxon>
        <taxon>Chiroptera</taxon>
        <taxon>Yangochiroptera</taxon>
        <taxon>Vespertilionidae</taxon>
        <taxon>Cnephaeus</taxon>
    </lineage>
</organism>
<feature type="region of interest" description="Disordered" evidence="1">
    <location>
        <begin position="91"/>
        <end position="123"/>
    </location>
</feature>
<evidence type="ECO:0000256" key="1">
    <source>
        <dbReference type="SAM" id="MobiDB-lite"/>
    </source>
</evidence>